<keyword evidence="4" id="KW-1185">Reference proteome</keyword>
<dbReference type="SUPFAM" id="SSF101576">
    <property type="entry name" value="Supernatant protein factor (SPF), C-terminal domain"/>
    <property type="match status" value="1"/>
</dbReference>
<evidence type="ECO:0000259" key="1">
    <source>
        <dbReference type="PROSITE" id="PS50191"/>
    </source>
</evidence>
<accession>A0AAD9KBQ0</accession>
<dbReference type="PROSITE" id="PS50191">
    <property type="entry name" value="CRAL_TRIO"/>
    <property type="match status" value="1"/>
</dbReference>
<dbReference type="SMART" id="SM00516">
    <property type="entry name" value="SEC14"/>
    <property type="match status" value="1"/>
</dbReference>
<dbReference type="InterPro" id="IPR051064">
    <property type="entry name" value="SEC14/CRAL-TRIO_domain"/>
</dbReference>
<dbReference type="AlphaFoldDB" id="A0AAD9KBQ0"/>
<protein>
    <submittedName>
        <fullName evidence="3">Uncharacterized protein</fullName>
    </submittedName>
</protein>
<dbReference type="InterPro" id="IPR036273">
    <property type="entry name" value="CRAL/TRIO_N_dom_sf"/>
</dbReference>
<dbReference type="Gene3D" id="2.60.120.680">
    <property type="entry name" value="GOLD domain"/>
    <property type="match status" value="1"/>
</dbReference>
<gene>
    <name evidence="3" type="ORF">NP493_1265g00037</name>
</gene>
<dbReference type="PANTHER" id="PTHR23324">
    <property type="entry name" value="SEC14 RELATED PROTEIN"/>
    <property type="match status" value="1"/>
</dbReference>
<reference evidence="3" key="1">
    <citation type="journal article" date="2023" name="Mol. Biol. Evol.">
        <title>Third-Generation Sequencing Reveals the Adaptive Role of the Epigenome in Three Deep-Sea Polychaetes.</title>
        <authorList>
            <person name="Perez M."/>
            <person name="Aroh O."/>
            <person name="Sun Y."/>
            <person name="Lan Y."/>
            <person name="Juniper S.K."/>
            <person name="Young C.R."/>
            <person name="Angers B."/>
            <person name="Qian P.Y."/>
        </authorList>
    </citation>
    <scope>NUCLEOTIDE SEQUENCE</scope>
    <source>
        <strain evidence="3">R07B-5</strain>
    </source>
</reference>
<feature type="domain" description="CRAL-TRIO" evidence="1">
    <location>
        <begin position="62"/>
        <end position="235"/>
    </location>
</feature>
<dbReference type="GO" id="GO:0005737">
    <property type="term" value="C:cytoplasm"/>
    <property type="evidence" value="ECO:0007669"/>
    <property type="project" value="TreeGrafter"/>
</dbReference>
<dbReference type="Pfam" id="PF00650">
    <property type="entry name" value="CRAL_TRIO"/>
    <property type="match status" value="1"/>
</dbReference>
<dbReference type="PROSITE" id="PS50866">
    <property type="entry name" value="GOLD"/>
    <property type="match status" value="1"/>
</dbReference>
<proteinExistence type="predicted"/>
<dbReference type="InterPro" id="IPR036865">
    <property type="entry name" value="CRAL-TRIO_dom_sf"/>
</dbReference>
<dbReference type="InterPro" id="IPR036598">
    <property type="entry name" value="GOLD_dom_sf"/>
</dbReference>
<name>A0AAD9KBQ0_RIDPI</name>
<dbReference type="SUPFAM" id="SSF52087">
    <property type="entry name" value="CRAL/TRIO domain"/>
    <property type="match status" value="1"/>
</dbReference>
<evidence type="ECO:0000259" key="2">
    <source>
        <dbReference type="PROSITE" id="PS50866"/>
    </source>
</evidence>
<dbReference type="Proteomes" id="UP001209878">
    <property type="component" value="Unassembled WGS sequence"/>
</dbReference>
<feature type="domain" description="GOLD" evidence="2">
    <location>
        <begin position="252"/>
        <end position="362"/>
    </location>
</feature>
<dbReference type="SUPFAM" id="SSF46938">
    <property type="entry name" value="CRAL/TRIO N-terminal domain"/>
    <property type="match status" value="1"/>
</dbReference>
<dbReference type="PRINTS" id="PR00180">
    <property type="entry name" value="CRETINALDHBP"/>
</dbReference>
<dbReference type="SMART" id="SM01100">
    <property type="entry name" value="CRAL_TRIO_N"/>
    <property type="match status" value="1"/>
</dbReference>
<dbReference type="Gene3D" id="3.40.525.10">
    <property type="entry name" value="CRAL-TRIO lipid binding domain"/>
    <property type="match status" value="1"/>
</dbReference>
<dbReference type="PANTHER" id="PTHR23324:SF83">
    <property type="entry name" value="SEC14-LIKE PROTEIN 2"/>
    <property type="match status" value="1"/>
</dbReference>
<dbReference type="InterPro" id="IPR009038">
    <property type="entry name" value="GOLD_dom"/>
</dbReference>
<dbReference type="Pfam" id="PF13897">
    <property type="entry name" value="GOLD_2"/>
    <property type="match status" value="1"/>
</dbReference>
<comment type="caution">
    <text evidence="3">The sequence shown here is derived from an EMBL/GenBank/DDBJ whole genome shotgun (WGS) entry which is preliminary data.</text>
</comment>
<dbReference type="CDD" id="cd00170">
    <property type="entry name" value="SEC14"/>
    <property type="match status" value="1"/>
</dbReference>
<dbReference type="InterPro" id="IPR011074">
    <property type="entry name" value="CRAL/TRIO_N_dom"/>
</dbReference>
<organism evidence="3 4">
    <name type="scientific">Ridgeia piscesae</name>
    <name type="common">Tubeworm</name>
    <dbReference type="NCBI Taxonomy" id="27915"/>
    <lineage>
        <taxon>Eukaryota</taxon>
        <taxon>Metazoa</taxon>
        <taxon>Spiralia</taxon>
        <taxon>Lophotrochozoa</taxon>
        <taxon>Annelida</taxon>
        <taxon>Polychaeta</taxon>
        <taxon>Sedentaria</taxon>
        <taxon>Canalipalpata</taxon>
        <taxon>Sabellida</taxon>
        <taxon>Siboglinidae</taxon>
        <taxon>Ridgeia</taxon>
    </lineage>
</organism>
<dbReference type="InterPro" id="IPR001251">
    <property type="entry name" value="CRAL-TRIO_dom"/>
</dbReference>
<evidence type="ECO:0000313" key="4">
    <source>
        <dbReference type="Proteomes" id="UP001209878"/>
    </source>
</evidence>
<evidence type="ECO:0000313" key="3">
    <source>
        <dbReference type="EMBL" id="KAK2167730.1"/>
    </source>
</evidence>
<dbReference type="EMBL" id="JAODUO010001264">
    <property type="protein sequence ID" value="KAK2167730.1"/>
    <property type="molecule type" value="Genomic_DNA"/>
</dbReference>
<sequence>MFTFQFKRRVKDLLKPEYNDYYLSKWLKARNWDVGRAEQMFRKSMIYREKLKADTLLTDYTPPEVLLKYLPGGFAGYDREGAPVRVEAYGHLDVKGILYSVKKVDIEKTKMLLGEQVMKKLKAQSAKLGKNVDGMTVIIDMENTGTNLLWGPGMKMIAHMGEVVQDNYPEVVKRSFIVNAPTMLPLLWRMVRPLISEEMKNKVCILGGDYKKQLLKHIEADQLPAALGGTLTDENGDQRCSAWICSGGKVPEKYYLKDLVTTDHMQKVTVSRGDRVEFTYNIPLAGSLLRYEFLSEDYDIRFGITYKADAGSDDIMPLARVDSHIVPEDGSVTCEQSGTYVVVFDNSYSWTRSKTLSYNIDILPPEDSTLVEDLDSVTLGGSWGLIAQKSECTRL</sequence>